<accession>A0A2P5HHI9</accession>
<dbReference type="AlphaFoldDB" id="A0A2P5HHI9"/>
<reference evidence="2" key="1">
    <citation type="submission" date="2017-09" db="EMBL/GenBank/DDBJ databases">
        <title>Polyketide synthases of a Diaporthe helianthi virulent isolate.</title>
        <authorList>
            <person name="Baroncelli R."/>
        </authorList>
    </citation>
    <scope>NUCLEOTIDE SEQUENCE [LARGE SCALE GENOMIC DNA]</scope>
    <source>
        <strain evidence="2">7/96</strain>
    </source>
</reference>
<dbReference type="InParanoid" id="A0A2P5HHI9"/>
<evidence type="ECO:0000256" key="1">
    <source>
        <dbReference type="SAM" id="SignalP"/>
    </source>
</evidence>
<keyword evidence="1" id="KW-0732">Signal</keyword>
<keyword evidence="3" id="KW-1185">Reference proteome</keyword>
<sequence>MRFPTILLDALLLLSTVTASPLALAVPEAEADNGLEATTHQLVARLGAPSDAERRKFIQDRLDDNKPRYPNDAFVIINTS</sequence>
<evidence type="ECO:0000313" key="2">
    <source>
        <dbReference type="EMBL" id="POS69715.1"/>
    </source>
</evidence>
<organism evidence="2 3">
    <name type="scientific">Diaporthe helianthi</name>
    <dbReference type="NCBI Taxonomy" id="158607"/>
    <lineage>
        <taxon>Eukaryota</taxon>
        <taxon>Fungi</taxon>
        <taxon>Dikarya</taxon>
        <taxon>Ascomycota</taxon>
        <taxon>Pezizomycotina</taxon>
        <taxon>Sordariomycetes</taxon>
        <taxon>Sordariomycetidae</taxon>
        <taxon>Diaporthales</taxon>
        <taxon>Diaporthaceae</taxon>
        <taxon>Diaporthe</taxon>
    </lineage>
</organism>
<comment type="caution">
    <text evidence="2">The sequence shown here is derived from an EMBL/GenBank/DDBJ whole genome shotgun (WGS) entry which is preliminary data.</text>
</comment>
<name>A0A2P5HHI9_DIAHE</name>
<protein>
    <submittedName>
        <fullName evidence="2">Uncharacterized protein</fullName>
    </submittedName>
</protein>
<proteinExistence type="predicted"/>
<feature type="chain" id="PRO_5015152701" evidence="1">
    <location>
        <begin position="20"/>
        <end position="80"/>
    </location>
</feature>
<feature type="signal peptide" evidence="1">
    <location>
        <begin position="1"/>
        <end position="19"/>
    </location>
</feature>
<dbReference type="EMBL" id="MAVT02002044">
    <property type="protein sequence ID" value="POS69715.1"/>
    <property type="molecule type" value="Genomic_DNA"/>
</dbReference>
<evidence type="ECO:0000313" key="3">
    <source>
        <dbReference type="Proteomes" id="UP000094444"/>
    </source>
</evidence>
<dbReference type="Proteomes" id="UP000094444">
    <property type="component" value="Unassembled WGS sequence"/>
</dbReference>
<gene>
    <name evidence="2" type="ORF">DHEL01_v211886</name>
</gene>